<dbReference type="AlphaFoldDB" id="Q2R4A7"/>
<proteinExistence type="predicted"/>
<protein>
    <submittedName>
        <fullName evidence="1">Uncharacterized protein</fullName>
    </submittedName>
</protein>
<accession>Q2R4A7</accession>
<gene>
    <name evidence="1" type="ordered locus">LOC_Os11g29130</name>
</gene>
<name>Q2R4A7_ORYSJ</name>
<reference evidence="1" key="1">
    <citation type="journal article" date="2005" name="BMC Biol.">
        <title>The sequence of rice chromosomes 11 and 12, rich in disease resistance genes and recent gene duplications.</title>
        <authorList>
            <consortium name="The rice chromosomes 11 and 12 sequencing consortia"/>
        </authorList>
    </citation>
    <scope>NUCLEOTIDE SEQUENCE [LARGE SCALE GENOMIC DNA]</scope>
</reference>
<dbReference type="EMBL" id="DP000010">
    <property type="protein sequence ID" value="ABA93717.1"/>
    <property type="molecule type" value="Genomic_DNA"/>
</dbReference>
<organism evidence="1">
    <name type="scientific">Oryza sativa subsp. japonica</name>
    <name type="common">Rice</name>
    <dbReference type="NCBI Taxonomy" id="39947"/>
    <lineage>
        <taxon>Eukaryota</taxon>
        <taxon>Viridiplantae</taxon>
        <taxon>Streptophyta</taxon>
        <taxon>Embryophyta</taxon>
        <taxon>Tracheophyta</taxon>
        <taxon>Spermatophyta</taxon>
        <taxon>Magnoliopsida</taxon>
        <taxon>Liliopsida</taxon>
        <taxon>Poales</taxon>
        <taxon>Poaceae</taxon>
        <taxon>BOP clade</taxon>
        <taxon>Oryzoideae</taxon>
        <taxon>Oryzeae</taxon>
        <taxon>Oryzinae</taxon>
        <taxon>Oryza</taxon>
        <taxon>Oryza sativa</taxon>
    </lineage>
</organism>
<evidence type="ECO:0000313" key="1">
    <source>
        <dbReference type="EMBL" id="ABA93717.1"/>
    </source>
</evidence>
<reference evidence="1" key="2">
    <citation type="submission" date="2005-04" db="EMBL/GenBank/DDBJ databases">
        <authorList>
            <person name="Buell C.R."/>
            <person name="Wing R.A."/>
            <person name="McCombie W.A."/>
            <person name="Ouyang S."/>
        </authorList>
    </citation>
    <scope>NUCLEOTIDE SEQUENCE</scope>
</reference>
<sequence>MASSGQTGGGTTNILGLALICTKLEPWQVCHYRPAATSASLPGSKPWCSVVLVLLVFLGSSSGPGATAAAPWSSSSYGAPSRCPTCSPPASCGGAGGCGGRGGGADKEAAAVGRRDDADEKAAAVVMGDETAAAVKGRGSGGQWRRPPRCVGDLGGSGCCVVCC</sequence>
<reference evidence="1" key="3">
    <citation type="submission" date="2006-01" db="EMBL/GenBank/DDBJ databases">
        <authorList>
            <person name="Buell R."/>
        </authorList>
    </citation>
    <scope>NUCLEOTIDE SEQUENCE</scope>
</reference>